<organism evidence="2 3">
    <name type="scientific">Zasmidium cellare</name>
    <name type="common">Wine cellar mold</name>
    <name type="synonym">Racodium cellare</name>
    <dbReference type="NCBI Taxonomy" id="395010"/>
    <lineage>
        <taxon>Eukaryota</taxon>
        <taxon>Fungi</taxon>
        <taxon>Dikarya</taxon>
        <taxon>Ascomycota</taxon>
        <taxon>Pezizomycotina</taxon>
        <taxon>Dothideomycetes</taxon>
        <taxon>Dothideomycetidae</taxon>
        <taxon>Mycosphaerellales</taxon>
        <taxon>Mycosphaerellaceae</taxon>
        <taxon>Zasmidium</taxon>
    </lineage>
</organism>
<sequence length="77" mass="7692">MPSAPTFIMLLAAALLTPSLAATVCGGSYPDVGTCDPSDPQICMYQGASYTCDIGSCLTECALDGNGAGGPEHANCC</sequence>
<evidence type="ECO:0000313" key="2">
    <source>
        <dbReference type="EMBL" id="KAK4499592.1"/>
    </source>
</evidence>
<gene>
    <name evidence="2" type="ORF">PRZ48_010110</name>
</gene>
<evidence type="ECO:0000313" key="3">
    <source>
        <dbReference type="Proteomes" id="UP001305779"/>
    </source>
</evidence>
<comment type="caution">
    <text evidence="2">The sequence shown here is derived from an EMBL/GenBank/DDBJ whole genome shotgun (WGS) entry which is preliminary data.</text>
</comment>
<reference evidence="2 3" key="1">
    <citation type="journal article" date="2023" name="G3 (Bethesda)">
        <title>A chromosome-level genome assembly of Zasmidium syzygii isolated from banana leaves.</title>
        <authorList>
            <person name="van Westerhoven A.C."/>
            <person name="Mehrabi R."/>
            <person name="Talebi R."/>
            <person name="Steentjes M.B.F."/>
            <person name="Corcolon B."/>
            <person name="Chong P.A."/>
            <person name="Kema G.H.J."/>
            <person name="Seidl M.F."/>
        </authorList>
    </citation>
    <scope>NUCLEOTIDE SEQUENCE [LARGE SCALE GENOMIC DNA]</scope>
    <source>
        <strain evidence="2 3">P124</strain>
    </source>
</reference>
<protein>
    <submittedName>
        <fullName evidence="2">Uncharacterized protein</fullName>
    </submittedName>
</protein>
<evidence type="ECO:0000256" key="1">
    <source>
        <dbReference type="SAM" id="SignalP"/>
    </source>
</evidence>
<keyword evidence="3" id="KW-1185">Reference proteome</keyword>
<dbReference type="EMBL" id="JAXOVC010000007">
    <property type="protein sequence ID" value="KAK4499592.1"/>
    <property type="molecule type" value="Genomic_DNA"/>
</dbReference>
<proteinExistence type="predicted"/>
<name>A0ABR0EDL6_ZASCE</name>
<feature type="signal peptide" evidence="1">
    <location>
        <begin position="1"/>
        <end position="21"/>
    </location>
</feature>
<feature type="chain" id="PRO_5046699538" evidence="1">
    <location>
        <begin position="22"/>
        <end position="77"/>
    </location>
</feature>
<keyword evidence="1" id="KW-0732">Signal</keyword>
<accession>A0ABR0EDL6</accession>
<dbReference type="Proteomes" id="UP001305779">
    <property type="component" value="Unassembled WGS sequence"/>
</dbReference>